<dbReference type="RefSeq" id="XP_007832713.1">
    <property type="nucleotide sequence ID" value="XM_007834522.1"/>
</dbReference>
<dbReference type="HOGENOM" id="CLU_517868_0_0_1"/>
<evidence type="ECO:0000313" key="2">
    <source>
        <dbReference type="EMBL" id="ETS84065.1"/>
    </source>
</evidence>
<dbReference type="AlphaFoldDB" id="W3XDD5"/>
<proteinExistence type="predicted"/>
<keyword evidence="3" id="KW-1185">Reference proteome</keyword>
<accession>W3XDD5</accession>
<dbReference type="EMBL" id="KI912111">
    <property type="protein sequence ID" value="ETS84065.1"/>
    <property type="molecule type" value="Genomic_DNA"/>
</dbReference>
<dbReference type="Proteomes" id="UP000030651">
    <property type="component" value="Unassembled WGS sequence"/>
</dbReference>
<gene>
    <name evidence="2" type="ORF">PFICI_05941</name>
</gene>
<sequence length="526" mass="59728">MEPDAAPKALRLNGADLYEIQDLPEAIKKRPPSVSLEKPSLFQFLVSSSGHHGAAEVCVTPSKKCQRVYDSCIRPIQWTFHDVKIRRLPPQDMIKLEMFRNIQDDRSLVLAHEDAKAAISIALRLFGQAAENLQARDLLLTAARHENKEMMEYLWDKSSESWEAWLLYANCRRVLQPTAQRRKNFDREDSRKLEEKKRHQQNQAANSVSTLNSTVNNLCQVATSLTPGCFCGLGIYSWFLNERLRGCGRKNEADRRLFSQYMTAVLRAASLPYPSYMAHIPAVVALLCNESCETKFPYQDVCKLLGLDNLAGLTVSSIQVNQPLEQRMAQLLTSTCPSHGQKGVYLPDLASLDTELQDLSKLQFIGSLKRRMDIEGTNAYQIQLPLLDDTIRRIVDLTRAHVGAELREAIKWRSRIVAHSGYLYPGPETWKTVVVPLIIPRPNLDLHMRYMRGKEQQELLSTHWRQPSIIDGDISFGVNGSTIVSILISYYRKAQFEWLDAGKQGAQNSEWSVITPGFWQGLMKGQ</sequence>
<evidence type="ECO:0000313" key="3">
    <source>
        <dbReference type="Proteomes" id="UP000030651"/>
    </source>
</evidence>
<dbReference type="KEGG" id="pfy:PFICI_05941"/>
<organism evidence="2 3">
    <name type="scientific">Pestalotiopsis fici (strain W106-1 / CGMCC3.15140)</name>
    <dbReference type="NCBI Taxonomy" id="1229662"/>
    <lineage>
        <taxon>Eukaryota</taxon>
        <taxon>Fungi</taxon>
        <taxon>Dikarya</taxon>
        <taxon>Ascomycota</taxon>
        <taxon>Pezizomycotina</taxon>
        <taxon>Sordariomycetes</taxon>
        <taxon>Xylariomycetidae</taxon>
        <taxon>Amphisphaeriales</taxon>
        <taxon>Sporocadaceae</taxon>
        <taxon>Pestalotiopsis</taxon>
    </lineage>
</organism>
<dbReference type="InParanoid" id="W3XDD5"/>
<dbReference type="GeneID" id="19270954"/>
<reference evidence="3" key="1">
    <citation type="journal article" date="2015" name="BMC Genomics">
        <title>Genomic and transcriptomic analysis of the endophytic fungus Pestalotiopsis fici reveals its lifestyle and high potential for synthesis of natural products.</title>
        <authorList>
            <person name="Wang X."/>
            <person name="Zhang X."/>
            <person name="Liu L."/>
            <person name="Xiang M."/>
            <person name="Wang W."/>
            <person name="Sun X."/>
            <person name="Che Y."/>
            <person name="Guo L."/>
            <person name="Liu G."/>
            <person name="Guo L."/>
            <person name="Wang C."/>
            <person name="Yin W.B."/>
            <person name="Stadler M."/>
            <person name="Zhang X."/>
            <person name="Liu X."/>
        </authorList>
    </citation>
    <scope>NUCLEOTIDE SEQUENCE [LARGE SCALE GENOMIC DNA]</scope>
    <source>
        <strain evidence="3">W106-1 / CGMCC3.15140</strain>
    </source>
</reference>
<feature type="compositionally biased region" description="Basic and acidic residues" evidence="1">
    <location>
        <begin position="183"/>
        <end position="197"/>
    </location>
</feature>
<evidence type="ECO:0000256" key="1">
    <source>
        <dbReference type="SAM" id="MobiDB-lite"/>
    </source>
</evidence>
<feature type="region of interest" description="Disordered" evidence="1">
    <location>
        <begin position="182"/>
        <end position="207"/>
    </location>
</feature>
<protein>
    <submittedName>
        <fullName evidence="2">Uncharacterized protein</fullName>
    </submittedName>
</protein>
<name>W3XDD5_PESFW</name>